<dbReference type="InterPro" id="IPR012336">
    <property type="entry name" value="Thioredoxin-like_fold"/>
</dbReference>
<dbReference type="eggNOG" id="COG1651">
    <property type="taxonomic scope" value="Bacteria"/>
</dbReference>
<keyword evidence="2" id="KW-1133">Transmembrane helix</keyword>
<proteinExistence type="predicted"/>
<accession>Q83GF2</accession>
<dbReference type="Gene3D" id="3.40.30.10">
    <property type="entry name" value="Glutaredoxin"/>
    <property type="match status" value="1"/>
</dbReference>
<keyword evidence="2" id="KW-0812">Transmembrane</keyword>
<dbReference type="InterPro" id="IPR036249">
    <property type="entry name" value="Thioredoxin-like_sf"/>
</dbReference>
<name>Q83GF2_TROWT</name>
<organism evidence="4 5">
    <name type="scientific">Tropheryma whipplei (strain Twist)</name>
    <name type="common">Whipple's bacillus</name>
    <dbReference type="NCBI Taxonomy" id="203267"/>
    <lineage>
        <taxon>Bacteria</taxon>
        <taxon>Bacillati</taxon>
        <taxon>Actinomycetota</taxon>
        <taxon>Actinomycetes</taxon>
        <taxon>Micrococcales</taxon>
        <taxon>Tropherymataceae</taxon>
        <taxon>Tropheryma</taxon>
    </lineage>
</organism>
<dbReference type="KEGG" id="twh:TWT_345"/>
<dbReference type="STRING" id="203267.TWT_345"/>
<dbReference type="Pfam" id="PF13462">
    <property type="entry name" value="Thioredoxin_4"/>
    <property type="match status" value="1"/>
</dbReference>
<dbReference type="OrthoDB" id="117402at2"/>
<dbReference type="SUPFAM" id="SSF52833">
    <property type="entry name" value="Thioredoxin-like"/>
    <property type="match status" value="1"/>
</dbReference>
<reference evidence="4 5" key="1">
    <citation type="journal article" date="2003" name="Genome Res.">
        <title>Tropheryma whipplei twist: a human pathogenic Actinobacteria with a reduced genome.</title>
        <authorList>
            <person name="Raoult D."/>
            <person name="Ogata H."/>
            <person name="Audic S."/>
            <person name="Robert C."/>
            <person name="Suhre K."/>
            <person name="Drancourt M."/>
            <person name="Claverie J.-M."/>
        </authorList>
    </citation>
    <scope>NUCLEOTIDE SEQUENCE [LARGE SCALE GENOMIC DNA]</scope>
    <source>
        <strain evidence="4 5">Twist</strain>
    </source>
</reference>
<evidence type="ECO:0000259" key="3">
    <source>
        <dbReference type="Pfam" id="PF13462"/>
    </source>
</evidence>
<evidence type="ECO:0000313" key="4">
    <source>
        <dbReference type="EMBL" id="AAO44442.1"/>
    </source>
</evidence>
<keyword evidence="5" id="KW-1185">Reference proteome</keyword>
<feature type="transmembrane region" description="Helical" evidence="2">
    <location>
        <begin position="32"/>
        <end position="57"/>
    </location>
</feature>
<keyword evidence="2" id="KW-0472">Membrane</keyword>
<sequence>MDLTKRERRDRAREKARHIRDQQVKSERRARWFIQGGVLLAIFAVVSAVVLVIVFSVPSQAAGPRNMVSDGIVFGPKGEPILTEGIHPEFGPTPYYESAENGKINIRVYADYSCHYCKQFEETTSAYLSSLLDGGNATLSIHPIAIFGSGLNRYSVRATNAVACVANYSPKYFLSVNAALFQHQESALQNRGLGNDELWTIASASGASDPKVEECIKHEMFSDWAVAATERATRYILPNSDNVSLRGTPTVLVNGALYTGSPGDLDSFKRFIAESQGKTFSTKPPSHTGARNT</sequence>
<evidence type="ECO:0000313" key="5">
    <source>
        <dbReference type="Proteomes" id="UP000002200"/>
    </source>
</evidence>
<feature type="region of interest" description="Disordered" evidence="1">
    <location>
        <begin position="1"/>
        <end position="20"/>
    </location>
</feature>
<evidence type="ECO:0000256" key="2">
    <source>
        <dbReference type="SAM" id="Phobius"/>
    </source>
</evidence>
<dbReference type="EMBL" id="AE014184">
    <property type="protein sequence ID" value="AAO44442.1"/>
    <property type="molecule type" value="Genomic_DNA"/>
</dbReference>
<evidence type="ECO:0000256" key="1">
    <source>
        <dbReference type="SAM" id="MobiDB-lite"/>
    </source>
</evidence>
<protein>
    <recommendedName>
        <fullName evidence="3">Thioredoxin-like fold domain-containing protein</fullName>
    </recommendedName>
</protein>
<dbReference type="CDD" id="cd02972">
    <property type="entry name" value="DsbA_family"/>
    <property type="match status" value="1"/>
</dbReference>
<dbReference type="Proteomes" id="UP000002200">
    <property type="component" value="Chromosome"/>
</dbReference>
<dbReference type="RefSeq" id="WP_011096375.1">
    <property type="nucleotide sequence ID" value="NC_004572.3"/>
</dbReference>
<dbReference type="GeneID" id="67388202"/>
<feature type="domain" description="Thioredoxin-like fold" evidence="3">
    <location>
        <begin position="102"/>
        <end position="272"/>
    </location>
</feature>
<dbReference type="AlphaFoldDB" id="Q83GF2"/>
<dbReference type="HOGENOM" id="CLU_000288_47_3_11"/>
<gene>
    <name evidence="4" type="ordered locus">TWT_345</name>
</gene>